<feature type="transmembrane region" description="Helical" evidence="1">
    <location>
        <begin position="149"/>
        <end position="174"/>
    </location>
</feature>
<feature type="transmembrane region" description="Helical" evidence="1">
    <location>
        <begin position="81"/>
        <end position="102"/>
    </location>
</feature>
<gene>
    <name evidence="2" type="ORF">K5V21_04120</name>
</gene>
<organism evidence="2 3">
    <name type="scientific">Clostridium sardiniense</name>
    <name type="common">Clostridium absonum</name>
    <dbReference type="NCBI Taxonomy" id="29369"/>
    <lineage>
        <taxon>Bacteria</taxon>
        <taxon>Bacillati</taxon>
        <taxon>Bacillota</taxon>
        <taxon>Clostridia</taxon>
        <taxon>Eubacteriales</taxon>
        <taxon>Clostridiaceae</taxon>
        <taxon>Clostridium</taxon>
    </lineage>
</organism>
<keyword evidence="1" id="KW-0812">Transmembrane</keyword>
<protein>
    <submittedName>
        <fullName evidence="2">Uncharacterized protein</fullName>
    </submittedName>
</protein>
<proteinExistence type="predicted"/>
<dbReference type="EMBL" id="JAIKTU010000003">
    <property type="protein sequence ID" value="MBY0754637.1"/>
    <property type="molecule type" value="Genomic_DNA"/>
</dbReference>
<dbReference type="Proteomes" id="UP001299068">
    <property type="component" value="Unassembled WGS sequence"/>
</dbReference>
<evidence type="ECO:0000313" key="3">
    <source>
        <dbReference type="Proteomes" id="UP001299068"/>
    </source>
</evidence>
<accession>A0ABS7KVM7</accession>
<reference evidence="2 3" key="1">
    <citation type="journal article" date="2021" name="Cell Host Microbe">
        <title>in vivo commensal control of Clostridioides difficile virulence.</title>
        <authorList>
            <person name="Girinathan B.P."/>
            <person name="Dibenedetto N."/>
            <person name="Worley J.N."/>
            <person name="Peltier J."/>
            <person name="Arrieta-Ortiz M.L."/>
            <person name="Rupa Christinal Immanuel S."/>
            <person name="Lavin R."/>
            <person name="Delaney M.L."/>
            <person name="Cummins C."/>
            <person name="Hoffmann M."/>
            <person name="Luo Y."/>
            <person name="Gonzalez-Escalona N."/>
            <person name="Allard M."/>
            <person name="Onderdonk A.B."/>
            <person name="Gerber G.K."/>
            <person name="Sonenshein A.L."/>
            <person name="Baliga N."/>
            <person name="Dupuy B."/>
            <person name="Bry L."/>
        </authorList>
    </citation>
    <scope>NUCLEOTIDE SEQUENCE [LARGE SCALE GENOMIC DNA]</scope>
    <source>
        <strain evidence="2 3">DSM 599</strain>
    </source>
</reference>
<keyword evidence="1" id="KW-0472">Membrane</keyword>
<keyword evidence="3" id="KW-1185">Reference proteome</keyword>
<name>A0ABS7KVM7_CLOSR</name>
<keyword evidence="1" id="KW-1133">Transmembrane helix</keyword>
<evidence type="ECO:0000313" key="2">
    <source>
        <dbReference type="EMBL" id="MBY0754637.1"/>
    </source>
</evidence>
<sequence>MEKYYKRIFWGYLLVILDFNLSMNGINIDILPDFIGYIMIGKGLYNLSRIEGIFKKGVNASYILSAVEILKIFVVRNVGTASAFIFMIIESTLWLFVIYSICKVVENEGIKYNKEHISNRAKIIWELEFIRTMILMSVSSVTFNFNQGIILSAVSILLIAFTICITVMLLRLLYIVGDEFYEIK</sequence>
<dbReference type="RefSeq" id="WP_221859441.1">
    <property type="nucleotide sequence ID" value="NZ_JAIKTU010000003.1"/>
</dbReference>
<comment type="caution">
    <text evidence="2">The sequence shown here is derived from an EMBL/GenBank/DDBJ whole genome shotgun (WGS) entry which is preliminary data.</text>
</comment>
<evidence type="ECO:0000256" key="1">
    <source>
        <dbReference type="SAM" id="Phobius"/>
    </source>
</evidence>